<accession>A0A6G3SKN8</accession>
<evidence type="ECO:0000313" key="1">
    <source>
        <dbReference type="EMBL" id="NEB83481.1"/>
    </source>
</evidence>
<dbReference type="AlphaFoldDB" id="A0A6G3SKN8"/>
<dbReference type="EMBL" id="JAAGMK010000118">
    <property type="protein sequence ID" value="NEB83481.1"/>
    <property type="molecule type" value="Genomic_DNA"/>
</dbReference>
<gene>
    <name evidence="1" type="ORF">G3I43_04680</name>
</gene>
<dbReference type="RefSeq" id="WP_164256691.1">
    <property type="nucleotide sequence ID" value="NZ_JAAGLK010000088.1"/>
</dbReference>
<proteinExistence type="predicted"/>
<comment type="caution">
    <text evidence="1">The sequence shown here is derived from an EMBL/GenBank/DDBJ whole genome shotgun (WGS) entry which is preliminary data.</text>
</comment>
<reference evidence="1" key="1">
    <citation type="submission" date="2020-01" db="EMBL/GenBank/DDBJ databases">
        <title>Insect and environment-associated Actinomycetes.</title>
        <authorList>
            <person name="Currrie C."/>
            <person name="Chevrette M."/>
            <person name="Carlson C."/>
            <person name="Stubbendieck R."/>
            <person name="Wendt-Pienkowski E."/>
        </authorList>
    </citation>
    <scope>NUCLEOTIDE SEQUENCE</scope>
    <source>
        <strain evidence="1">SID505</strain>
    </source>
</reference>
<protein>
    <submittedName>
        <fullName evidence="1">Uncharacterized protein</fullName>
    </submittedName>
</protein>
<sequence>MSGDGDGDDGDGCRRADAGACADADVDAFDEPAEREAGVAGVGAGRLAALGGSDAWRWSTGISAAG</sequence>
<organism evidence="1">
    <name type="scientific">Streptomyces anulatus</name>
    <name type="common">Streptomyces chrysomallus</name>
    <dbReference type="NCBI Taxonomy" id="1892"/>
    <lineage>
        <taxon>Bacteria</taxon>
        <taxon>Bacillati</taxon>
        <taxon>Actinomycetota</taxon>
        <taxon>Actinomycetes</taxon>
        <taxon>Kitasatosporales</taxon>
        <taxon>Streptomycetaceae</taxon>
        <taxon>Streptomyces</taxon>
    </lineage>
</organism>
<name>A0A6G3SKN8_STRAQ</name>